<comment type="caution">
    <text evidence="1">The sequence shown here is derived from an EMBL/GenBank/DDBJ whole genome shotgun (WGS) entry which is preliminary data.</text>
</comment>
<proteinExistence type="predicted"/>
<organism evidence="1 2">
    <name type="scientific">Alligator mississippiensis</name>
    <name type="common">American alligator</name>
    <dbReference type="NCBI Taxonomy" id="8496"/>
    <lineage>
        <taxon>Eukaryota</taxon>
        <taxon>Metazoa</taxon>
        <taxon>Chordata</taxon>
        <taxon>Craniata</taxon>
        <taxon>Vertebrata</taxon>
        <taxon>Euteleostomi</taxon>
        <taxon>Archelosauria</taxon>
        <taxon>Archosauria</taxon>
        <taxon>Crocodylia</taxon>
        <taxon>Alligatoridae</taxon>
        <taxon>Alligatorinae</taxon>
        <taxon>Alligator</taxon>
    </lineage>
</organism>
<evidence type="ECO:0000313" key="2">
    <source>
        <dbReference type="Proteomes" id="UP000050525"/>
    </source>
</evidence>
<sequence length="76" mass="8717">MAYENMQDRADWKLQKQLLALEREWVVVLWEQTSVLGRAVQATDNDRQVLDTVLALVVAFVPPTSWPLTLTPPAPW</sequence>
<evidence type="ECO:0000313" key="1">
    <source>
        <dbReference type="EMBL" id="KYO28970.1"/>
    </source>
</evidence>
<accession>A0A151MWU2</accession>
<dbReference type="AlphaFoldDB" id="A0A151MWU2"/>
<dbReference type="Proteomes" id="UP000050525">
    <property type="component" value="Unassembled WGS sequence"/>
</dbReference>
<dbReference type="EMBL" id="AKHW03004724">
    <property type="protein sequence ID" value="KYO28970.1"/>
    <property type="molecule type" value="Genomic_DNA"/>
</dbReference>
<reference evidence="1 2" key="1">
    <citation type="journal article" date="2012" name="Genome Biol.">
        <title>Sequencing three crocodilian genomes to illuminate the evolution of archosaurs and amniotes.</title>
        <authorList>
            <person name="St John J.A."/>
            <person name="Braun E.L."/>
            <person name="Isberg S.R."/>
            <person name="Miles L.G."/>
            <person name="Chong A.Y."/>
            <person name="Gongora J."/>
            <person name="Dalzell P."/>
            <person name="Moran C."/>
            <person name="Bed'hom B."/>
            <person name="Abzhanov A."/>
            <person name="Burgess S.C."/>
            <person name="Cooksey A.M."/>
            <person name="Castoe T.A."/>
            <person name="Crawford N.G."/>
            <person name="Densmore L.D."/>
            <person name="Drew J.C."/>
            <person name="Edwards S.V."/>
            <person name="Faircloth B.C."/>
            <person name="Fujita M.K."/>
            <person name="Greenwold M.J."/>
            <person name="Hoffmann F.G."/>
            <person name="Howard J.M."/>
            <person name="Iguchi T."/>
            <person name="Janes D.E."/>
            <person name="Khan S.Y."/>
            <person name="Kohno S."/>
            <person name="de Koning A.J."/>
            <person name="Lance S.L."/>
            <person name="McCarthy F.M."/>
            <person name="McCormack J.E."/>
            <person name="Merchant M.E."/>
            <person name="Peterson D.G."/>
            <person name="Pollock D.D."/>
            <person name="Pourmand N."/>
            <person name="Raney B.J."/>
            <person name="Roessler K.A."/>
            <person name="Sanford J.R."/>
            <person name="Sawyer R.H."/>
            <person name="Schmidt C.J."/>
            <person name="Triplett E.W."/>
            <person name="Tuberville T.D."/>
            <person name="Venegas-Anaya M."/>
            <person name="Howard J.T."/>
            <person name="Jarvis E.D."/>
            <person name="Guillette L.J.Jr."/>
            <person name="Glenn T.C."/>
            <person name="Green R.E."/>
            <person name="Ray D.A."/>
        </authorList>
    </citation>
    <scope>NUCLEOTIDE SEQUENCE [LARGE SCALE GENOMIC DNA]</scope>
    <source>
        <strain evidence="1">KSC_2009_1</strain>
    </source>
</reference>
<gene>
    <name evidence="1" type="ORF">Y1Q_0009797</name>
</gene>
<name>A0A151MWU2_ALLMI</name>
<keyword evidence="2" id="KW-1185">Reference proteome</keyword>
<protein>
    <submittedName>
        <fullName evidence="1">Uncharacterized protein</fullName>
    </submittedName>
</protein>